<name>A0A392RP73_9FABA</name>
<dbReference type="AlphaFoldDB" id="A0A392RP73"/>
<proteinExistence type="predicted"/>
<feature type="non-terminal residue" evidence="1">
    <location>
        <position position="1"/>
    </location>
</feature>
<protein>
    <submittedName>
        <fullName evidence="1">Uncharacterized protein</fullName>
    </submittedName>
</protein>
<accession>A0A392RP73</accession>
<evidence type="ECO:0000313" key="1">
    <source>
        <dbReference type="EMBL" id="MCI38441.1"/>
    </source>
</evidence>
<comment type="caution">
    <text evidence="1">The sequence shown here is derived from an EMBL/GenBank/DDBJ whole genome shotgun (WGS) entry which is preliminary data.</text>
</comment>
<sequence>GILAELSLSESEELELLAGRAETAEVSVCTRWARMARSGEESQKSLSDF</sequence>
<keyword evidence="2" id="KW-1185">Reference proteome</keyword>
<dbReference type="Proteomes" id="UP000265520">
    <property type="component" value="Unassembled WGS sequence"/>
</dbReference>
<organism evidence="1 2">
    <name type="scientific">Trifolium medium</name>
    <dbReference type="NCBI Taxonomy" id="97028"/>
    <lineage>
        <taxon>Eukaryota</taxon>
        <taxon>Viridiplantae</taxon>
        <taxon>Streptophyta</taxon>
        <taxon>Embryophyta</taxon>
        <taxon>Tracheophyta</taxon>
        <taxon>Spermatophyta</taxon>
        <taxon>Magnoliopsida</taxon>
        <taxon>eudicotyledons</taxon>
        <taxon>Gunneridae</taxon>
        <taxon>Pentapetalae</taxon>
        <taxon>rosids</taxon>
        <taxon>fabids</taxon>
        <taxon>Fabales</taxon>
        <taxon>Fabaceae</taxon>
        <taxon>Papilionoideae</taxon>
        <taxon>50 kb inversion clade</taxon>
        <taxon>NPAAA clade</taxon>
        <taxon>Hologalegina</taxon>
        <taxon>IRL clade</taxon>
        <taxon>Trifolieae</taxon>
        <taxon>Trifolium</taxon>
    </lineage>
</organism>
<reference evidence="1 2" key="1">
    <citation type="journal article" date="2018" name="Front. Plant Sci.">
        <title>Red Clover (Trifolium pratense) and Zigzag Clover (T. medium) - A Picture of Genomic Similarities and Differences.</title>
        <authorList>
            <person name="Dluhosova J."/>
            <person name="Istvanek J."/>
            <person name="Nedelnik J."/>
            <person name="Repkova J."/>
        </authorList>
    </citation>
    <scope>NUCLEOTIDE SEQUENCE [LARGE SCALE GENOMIC DNA]</scope>
    <source>
        <strain evidence="2">cv. 10/8</strain>
        <tissue evidence="1">Leaf</tissue>
    </source>
</reference>
<dbReference type="EMBL" id="LXQA010255995">
    <property type="protein sequence ID" value="MCI38441.1"/>
    <property type="molecule type" value="Genomic_DNA"/>
</dbReference>
<evidence type="ECO:0000313" key="2">
    <source>
        <dbReference type="Proteomes" id="UP000265520"/>
    </source>
</evidence>